<evidence type="ECO:0000313" key="3">
    <source>
        <dbReference type="Proteomes" id="UP000683360"/>
    </source>
</evidence>
<dbReference type="EMBL" id="CAJPWZ010002892">
    <property type="protein sequence ID" value="CAG2247184.1"/>
    <property type="molecule type" value="Genomic_DNA"/>
</dbReference>
<dbReference type="OrthoDB" id="6190678at2759"/>
<proteinExistence type="predicted"/>
<accession>A0A8S3UNB9</accession>
<organism evidence="2 3">
    <name type="scientific">Mytilus edulis</name>
    <name type="common">Blue mussel</name>
    <dbReference type="NCBI Taxonomy" id="6550"/>
    <lineage>
        <taxon>Eukaryota</taxon>
        <taxon>Metazoa</taxon>
        <taxon>Spiralia</taxon>
        <taxon>Lophotrochozoa</taxon>
        <taxon>Mollusca</taxon>
        <taxon>Bivalvia</taxon>
        <taxon>Autobranchia</taxon>
        <taxon>Pteriomorphia</taxon>
        <taxon>Mytilida</taxon>
        <taxon>Mytiloidea</taxon>
        <taxon>Mytilidae</taxon>
        <taxon>Mytilinae</taxon>
        <taxon>Mytilus</taxon>
    </lineage>
</organism>
<gene>
    <name evidence="2" type="ORF">MEDL_59115</name>
</gene>
<protein>
    <submittedName>
        <fullName evidence="2">Uncharacterized protein</fullName>
    </submittedName>
</protein>
<sequence length="303" mass="34724">MGKISDANKAAIYSLKRQLDHSEAELNTMTLVEKAKDQARRCTNCHETGHKADGNKNNQPCAKLPCMSISNCGQVDKHPEYTIEKRRKQREVGQLKQKMKKMTEEQKMLETYTLTRKHDFISNMRERLRASNPRKYIDGSVLMRDLFALKTHFKGEAPTENGRDSLDFSEALCSIDKKRENLQVNSFKRNMKIDDDDISTNMKAAKLAFPMCQPQPQPQFPYPYLYPMYHQMPFFPNVNSGQMSATFNPQIQGFPTSNLFSDTSVKPEPKSPPKNPMEILAEAALKHSPINYDADDDDDESDF</sequence>
<reference evidence="2" key="1">
    <citation type="submission" date="2021-03" db="EMBL/GenBank/DDBJ databases">
        <authorList>
            <person name="Bekaert M."/>
        </authorList>
    </citation>
    <scope>NUCLEOTIDE SEQUENCE</scope>
</reference>
<name>A0A8S3UNB9_MYTED</name>
<keyword evidence="3" id="KW-1185">Reference proteome</keyword>
<evidence type="ECO:0000313" key="2">
    <source>
        <dbReference type="EMBL" id="CAG2247184.1"/>
    </source>
</evidence>
<dbReference type="AlphaFoldDB" id="A0A8S3UNB9"/>
<comment type="caution">
    <text evidence="2">The sequence shown here is derived from an EMBL/GenBank/DDBJ whole genome shotgun (WGS) entry which is preliminary data.</text>
</comment>
<feature type="region of interest" description="Disordered" evidence="1">
    <location>
        <begin position="256"/>
        <end position="276"/>
    </location>
</feature>
<dbReference type="Proteomes" id="UP000683360">
    <property type="component" value="Unassembled WGS sequence"/>
</dbReference>
<evidence type="ECO:0000256" key="1">
    <source>
        <dbReference type="SAM" id="MobiDB-lite"/>
    </source>
</evidence>